<feature type="domain" description="DNA polymerase III alpha subunit finger" evidence="9">
    <location>
        <begin position="196"/>
        <end position="361"/>
    </location>
</feature>
<dbReference type="Pfam" id="PF14579">
    <property type="entry name" value="HHH_6"/>
    <property type="match status" value="1"/>
</dbReference>
<name>A0ABU5QR17_9BACT</name>
<evidence type="ECO:0000256" key="4">
    <source>
        <dbReference type="ARBA" id="ARBA00022705"/>
    </source>
</evidence>
<keyword evidence="11" id="KW-1185">Reference proteome</keyword>
<dbReference type="InterPro" id="IPR029460">
    <property type="entry name" value="DNAPol_HHH"/>
</dbReference>
<comment type="catalytic activity">
    <reaction evidence="6">
        <text>DNA(n) + a 2'-deoxyribonucleoside 5'-triphosphate = DNA(n+1) + diphosphate</text>
        <dbReference type="Rhea" id="RHEA:22508"/>
        <dbReference type="Rhea" id="RHEA-COMP:17339"/>
        <dbReference type="Rhea" id="RHEA-COMP:17340"/>
        <dbReference type="ChEBI" id="CHEBI:33019"/>
        <dbReference type="ChEBI" id="CHEBI:61560"/>
        <dbReference type="ChEBI" id="CHEBI:173112"/>
        <dbReference type="EC" id="2.7.7.7"/>
    </reaction>
</comment>
<dbReference type="Proteomes" id="UP001304671">
    <property type="component" value="Unassembled WGS sequence"/>
</dbReference>
<evidence type="ECO:0000313" key="10">
    <source>
        <dbReference type="EMBL" id="MEA5259531.1"/>
    </source>
</evidence>
<dbReference type="RefSeq" id="WP_323251236.1">
    <property type="nucleotide sequence ID" value="NZ_JAYFUL010000032.1"/>
</dbReference>
<evidence type="ECO:0000259" key="7">
    <source>
        <dbReference type="Pfam" id="PF07733"/>
    </source>
</evidence>
<evidence type="ECO:0000256" key="6">
    <source>
        <dbReference type="ARBA" id="ARBA00049244"/>
    </source>
</evidence>
<dbReference type="PANTHER" id="PTHR32294">
    <property type="entry name" value="DNA POLYMERASE III SUBUNIT ALPHA"/>
    <property type="match status" value="1"/>
</dbReference>
<reference evidence="10 11" key="1">
    <citation type="submission" date="2023-12" db="EMBL/GenBank/DDBJ databases">
        <title>Novel species of the genus Arcicella isolated from rivers.</title>
        <authorList>
            <person name="Lu H."/>
        </authorList>
    </citation>
    <scope>NUCLEOTIDE SEQUENCE [LARGE SCALE GENOMIC DNA]</scope>
    <source>
        <strain evidence="10 11">LMG 21963</strain>
    </source>
</reference>
<accession>A0ABU5QR17</accession>
<dbReference type="Gene3D" id="1.10.150.870">
    <property type="match status" value="1"/>
</dbReference>
<comment type="caution">
    <text evidence="10">The sequence shown here is derived from an EMBL/GenBank/DDBJ whole genome shotgun (WGS) entry which is preliminary data.</text>
</comment>
<dbReference type="Pfam" id="PF07733">
    <property type="entry name" value="DNA_pol3_alpha"/>
    <property type="match status" value="1"/>
</dbReference>
<dbReference type="EMBL" id="JAYFUL010000032">
    <property type="protein sequence ID" value="MEA5259531.1"/>
    <property type="molecule type" value="Genomic_DNA"/>
</dbReference>
<evidence type="ECO:0000256" key="2">
    <source>
        <dbReference type="ARBA" id="ARBA00022679"/>
    </source>
</evidence>
<evidence type="ECO:0000313" key="11">
    <source>
        <dbReference type="Proteomes" id="UP001304671"/>
    </source>
</evidence>
<organism evidence="10 11">
    <name type="scientific">Arcicella aquatica</name>
    <dbReference type="NCBI Taxonomy" id="217141"/>
    <lineage>
        <taxon>Bacteria</taxon>
        <taxon>Pseudomonadati</taxon>
        <taxon>Bacteroidota</taxon>
        <taxon>Cytophagia</taxon>
        <taxon>Cytophagales</taxon>
        <taxon>Flectobacillaceae</taxon>
        <taxon>Arcicella</taxon>
    </lineage>
</organism>
<dbReference type="InterPro" id="IPR040982">
    <property type="entry name" value="DNA_pol3_finger"/>
</dbReference>
<evidence type="ECO:0000256" key="1">
    <source>
        <dbReference type="ARBA" id="ARBA00012417"/>
    </source>
</evidence>
<gene>
    <name evidence="10" type="ORF">VB264_17165</name>
</gene>
<keyword evidence="4" id="KW-0235">DNA replication</keyword>
<proteinExistence type="predicted"/>
<keyword evidence="5" id="KW-0239">DNA-directed DNA polymerase</keyword>
<evidence type="ECO:0000256" key="5">
    <source>
        <dbReference type="ARBA" id="ARBA00022932"/>
    </source>
</evidence>
<feature type="domain" description="Bacterial DNA polymerase III alpha subunit NTPase" evidence="7">
    <location>
        <begin position="1"/>
        <end position="190"/>
    </location>
</feature>
<dbReference type="EC" id="2.7.7.7" evidence="1"/>
<protein>
    <recommendedName>
        <fullName evidence="1">DNA-directed DNA polymerase</fullName>
        <ecNumber evidence="1">2.7.7.7</ecNumber>
    </recommendedName>
</protein>
<evidence type="ECO:0000259" key="8">
    <source>
        <dbReference type="Pfam" id="PF14579"/>
    </source>
</evidence>
<evidence type="ECO:0000259" key="9">
    <source>
        <dbReference type="Pfam" id="PF17657"/>
    </source>
</evidence>
<dbReference type="SUPFAM" id="SSF160975">
    <property type="entry name" value="AF1531-like"/>
    <property type="match status" value="1"/>
</dbReference>
<feature type="domain" description="DNA polymerase helix-hairpin-helix motif" evidence="8">
    <location>
        <begin position="438"/>
        <end position="520"/>
    </location>
</feature>
<evidence type="ECO:0000256" key="3">
    <source>
        <dbReference type="ARBA" id="ARBA00022695"/>
    </source>
</evidence>
<keyword evidence="3" id="KW-0548">Nucleotidyltransferase</keyword>
<sequence length="684" mass="79354">MIKYARSRGYFHIGRGSGANSIVAYCLEITDVDPILLDLYFERFINPSRTSPPDFDLDFSWDERDEIIDYIFKRYGADYVCLLATHVTFHYSSACRELGKVFGLPKHEIDELVSSFKENPLNSYTRLILRYGKLMEDFPNYLSIHAGGILISEEKLSNYTSLLAIPKGFVISEYDMYTCEDIGFAKFDVLSQRGLGHIKDTVDLVWKNKRINIDIHAIQDFKDDENIKNQLKKHETMGCFYIESPAMRQLIWKLKCEDYITLVAASSIIRPGVASSGMMGTFIKRHLNPETVEYIHPKMEELLSETYGVMVYQEDVIKVAHSFGGLSLAQADVLRRGMSGKYRSRLEFDKIVEQYFENCKRFGYDDDIAKEVWRQIQSFAGYSFSKAHSASYAVESYQSLYLKTYFPHEFMVGVINNFGGFYETEFYIHEAKRVGAIIELPDINESNLLTTLKGRSITLGFIHVKGLEKTTINQIIMQRNVRPFSSFDDFCKRVYIGLEQIIILIRISAFRMFGYSKKELLWEAHFKVNKKTTLQPSELFYVEDLHYQLPALYHHPAEDIYDEFELLGFTLQNPFLLVFQKPNCIFFASNLSTGIGKFIQILGYLVSLKPTKTKKGERMFFGYWVDEHGEFFDTVHFPNATKMYPFRGKGVYHLKGKVCEEYGHCSIQINWMEKLPFIVDPRIE</sequence>
<dbReference type="Pfam" id="PF17657">
    <property type="entry name" value="DNA_pol3_finger"/>
    <property type="match status" value="1"/>
</dbReference>
<dbReference type="InterPro" id="IPR004805">
    <property type="entry name" value="DnaE2/DnaE/PolC"/>
</dbReference>
<keyword evidence="2" id="KW-0808">Transferase</keyword>
<dbReference type="InterPro" id="IPR011708">
    <property type="entry name" value="DNA_pol3_alpha_NTPase_dom"/>
</dbReference>